<evidence type="ECO:0000256" key="3">
    <source>
        <dbReference type="ARBA" id="ARBA00023052"/>
    </source>
</evidence>
<dbReference type="PANTHER" id="PTHR11516">
    <property type="entry name" value="PYRUVATE DEHYDROGENASE E1 COMPONENT, ALPHA SUBUNIT BACTERIAL AND ORGANELLAR"/>
    <property type="match status" value="1"/>
</dbReference>
<evidence type="ECO:0000259" key="4">
    <source>
        <dbReference type="Pfam" id="PF00676"/>
    </source>
</evidence>
<keyword evidence="5" id="KW-0670">Pyruvate</keyword>
<keyword evidence="6" id="KW-1185">Reference proteome</keyword>
<sequence>MALTKETLLEMYFRMNEARFFEEKVAWFFARGMVHGTTHLSIGQEASGVASCMALKKCDLVSATHRGHSQVIGFGLDLNRITAELLGKETGYCKGKGGSMHIADIDSGNLGANGIVGGGYAISVGAALSQQYLKTGRVVLCFAGDGSTNEGSFHESLNLASIWKLPVIFYIENNLYGMSTSIDKHMNIKDIADRAKSYGIPGIVIDGNDAIEVYETIEKAAEHTRSGKGPILIESKTYRWSGHSKSDAQAYRTKEEVEEWKAKDPIKRLRKYMIENEIASEEELNKVEENAATALEEAVEFAINSPEPKVETVTDDVYA</sequence>
<name>A0A6A7KE81_9FIRM</name>
<dbReference type="EMBL" id="WHNX01000054">
    <property type="protein sequence ID" value="MPW27283.1"/>
    <property type="molecule type" value="Genomic_DNA"/>
</dbReference>
<dbReference type="Pfam" id="PF00676">
    <property type="entry name" value="E1_dh"/>
    <property type="match status" value="1"/>
</dbReference>
<dbReference type="SUPFAM" id="SSF52518">
    <property type="entry name" value="Thiamin diphosphate-binding fold (THDP-binding)"/>
    <property type="match status" value="1"/>
</dbReference>
<organism evidence="5 6">
    <name type="scientific">Alkalibaculum sporogenes</name>
    <dbReference type="NCBI Taxonomy" id="2655001"/>
    <lineage>
        <taxon>Bacteria</taxon>
        <taxon>Bacillati</taxon>
        <taxon>Bacillota</taxon>
        <taxon>Clostridia</taxon>
        <taxon>Eubacteriales</taxon>
        <taxon>Eubacteriaceae</taxon>
        <taxon>Alkalibaculum</taxon>
    </lineage>
</organism>
<feature type="domain" description="Dehydrogenase E1 component" evidence="4">
    <location>
        <begin position="15"/>
        <end position="310"/>
    </location>
</feature>
<keyword evidence="3" id="KW-0786">Thiamine pyrophosphate</keyword>
<dbReference type="InterPro" id="IPR029061">
    <property type="entry name" value="THDP-binding"/>
</dbReference>
<gene>
    <name evidence="5" type="ORF">GC105_16065</name>
</gene>
<evidence type="ECO:0000256" key="1">
    <source>
        <dbReference type="ARBA" id="ARBA00001964"/>
    </source>
</evidence>
<comment type="cofactor">
    <cofactor evidence="1">
        <name>thiamine diphosphate</name>
        <dbReference type="ChEBI" id="CHEBI:58937"/>
    </cofactor>
</comment>
<dbReference type="Proteomes" id="UP000440004">
    <property type="component" value="Unassembled WGS sequence"/>
</dbReference>
<proteinExistence type="predicted"/>
<dbReference type="InterPro" id="IPR001017">
    <property type="entry name" value="DH_E1"/>
</dbReference>
<dbReference type="AlphaFoldDB" id="A0A6A7KE81"/>
<accession>A0A6A7KE81</accession>
<dbReference type="RefSeq" id="WP_152806862.1">
    <property type="nucleotide sequence ID" value="NZ_WHNX01000054.1"/>
</dbReference>
<evidence type="ECO:0000313" key="5">
    <source>
        <dbReference type="EMBL" id="MPW27283.1"/>
    </source>
</evidence>
<dbReference type="Gene3D" id="3.40.50.970">
    <property type="match status" value="1"/>
</dbReference>
<keyword evidence="2" id="KW-0560">Oxidoreductase</keyword>
<evidence type="ECO:0000313" key="6">
    <source>
        <dbReference type="Proteomes" id="UP000440004"/>
    </source>
</evidence>
<dbReference type="InterPro" id="IPR050642">
    <property type="entry name" value="PDH_E1_Alpha_Subunit"/>
</dbReference>
<comment type="caution">
    <text evidence="5">The sequence shown here is derived from an EMBL/GenBank/DDBJ whole genome shotgun (WGS) entry which is preliminary data.</text>
</comment>
<dbReference type="GO" id="GO:0004739">
    <property type="term" value="F:pyruvate dehydrogenase (acetyl-transferring) activity"/>
    <property type="evidence" value="ECO:0007669"/>
    <property type="project" value="TreeGrafter"/>
</dbReference>
<reference evidence="5 6" key="1">
    <citation type="submission" date="2019-10" db="EMBL/GenBank/DDBJ databases">
        <title>Alkalibaculum tamaniensis sp.nov., a new alkaliphilic acetogen, isolated on methoxylated aromatics from a mud volcano.</title>
        <authorList>
            <person name="Khomyakova M.A."/>
            <person name="Merkel A.Y."/>
            <person name="Bonch-Osmolovskaya E.A."/>
            <person name="Slobodkin A.I."/>
        </authorList>
    </citation>
    <scope>NUCLEOTIDE SEQUENCE [LARGE SCALE GENOMIC DNA]</scope>
    <source>
        <strain evidence="5 6">M08DMB</strain>
    </source>
</reference>
<protein>
    <submittedName>
        <fullName evidence="5">Pyruvate dehydrogenase</fullName>
    </submittedName>
</protein>
<dbReference type="PANTHER" id="PTHR11516:SF60">
    <property type="entry name" value="PYRUVATE DEHYDROGENASE E1 COMPONENT SUBUNIT ALPHA"/>
    <property type="match status" value="1"/>
</dbReference>
<dbReference type="CDD" id="cd02000">
    <property type="entry name" value="TPP_E1_PDC_ADC_BCADC"/>
    <property type="match status" value="1"/>
</dbReference>
<dbReference type="GO" id="GO:0006086">
    <property type="term" value="P:pyruvate decarboxylation to acetyl-CoA"/>
    <property type="evidence" value="ECO:0007669"/>
    <property type="project" value="TreeGrafter"/>
</dbReference>
<evidence type="ECO:0000256" key="2">
    <source>
        <dbReference type="ARBA" id="ARBA00023002"/>
    </source>
</evidence>